<dbReference type="AlphaFoldDB" id="A0A918ZC71"/>
<reference evidence="2" key="2">
    <citation type="submission" date="2020-09" db="EMBL/GenBank/DDBJ databases">
        <authorList>
            <person name="Sun Q."/>
            <person name="Zhou Y."/>
        </authorList>
    </citation>
    <scope>NUCLEOTIDE SEQUENCE</scope>
    <source>
        <strain evidence="2">CGMCC 4.7403</strain>
    </source>
</reference>
<sequence>MYATHTGVDHATTPHLVRAAITAPSVHNTQPWLFTGRGTRLDLYADTARRLPLTDPDSREMVISCGAALSNVRLAMRHLGFVPVVHAFPNPWNRTHLARVDRGSYAEPDADPRGTRQP</sequence>
<dbReference type="SUPFAM" id="SSF55469">
    <property type="entry name" value="FMN-dependent nitroreductase-like"/>
    <property type="match status" value="1"/>
</dbReference>
<feature type="region of interest" description="Disordered" evidence="1">
    <location>
        <begin position="99"/>
        <end position="118"/>
    </location>
</feature>
<proteinExistence type="predicted"/>
<dbReference type="GO" id="GO:0016491">
    <property type="term" value="F:oxidoreductase activity"/>
    <property type="evidence" value="ECO:0007669"/>
    <property type="project" value="InterPro"/>
</dbReference>
<evidence type="ECO:0000313" key="3">
    <source>
        <dbReference type="Proteomes" id="UP000603227"/>
    </source>
</evidence>
<reference evidence="2" key="1">
    <citation type="journal article" date="2014" name="Int. J. Syst. Evol. Microbiol.">
        <title>Complete genome sequence of Corynebacterium casei LMG S-19264T (=DSM 44701T), isolated from a smear-ripened cheese.</title>
        <authorList>
            <consortium name="US DOE Joint Genome Institute (JGI-PGF)"/>
            <person name="Walter F."/>
            <person name="Albersmeier A."/>
            <person name="Kalinowski J."/>
            <person name="Ruckert C."/>
        </authorList>
    </citation>
    <scope>NUCLEOTIDE SEQUENCE</scope>
    <source>
        <strain evidence="2">CGMCC 4.7403</strain>
    </source>
</reference>
<gene>
    <name evidence="2" type="ORF">GCM10017771_64960</name>
</gene>
<keyword evidence="3" id="KW-1185">Reference proteome</keyword>
<dbReference type="Proteomes" id="UP000603227">
    <property type="component" value="Unassembled WGS sequence"/>
</dbReference>
<evidence type="ECO:0008006" key="4">
    <source>
        <dbReference type="Google" id="ProtNLM"/>
    </source>
</evidence>
<dbReference type="InterPro" id="IPR000415">
    <property type="entry name" value="Nitroreductase-like"/>
</dbReference>
<comment type="caution">
    <text evidence="2">The sequence shown here is derived from an EMBL/GenBank/DDBJ whole genome shotgun (WGS) entry which is preliminary data.</text>
</comment>
<dbReference type="RefSeq" id="WP_189786028.1">
    <property type="nucleotide sequence ID" value="NZ_BNAT01000028.1"/>
</dbReference>
<protein>
    <recommendedName>
        <fullName evidence="4">Nitroreductase</fullName>
    </recommendedName>
</protein>
<evidence type="ECO:0000256" key="1">
    <source>
        <dbReference type="SAM" id="MobiDB-lite"/>
    </source>
</evidence>
<dbReference type="EMBL" id="BNAT01000028">
    <property type="protein sequence ID" value="GHE44745.1"/>
    <property type="molecule type" value="Genomic_DNA"/>
</dbReference>
<name>A0A918ZC71_9ACTN</name>
<accession>A0A918ZC71</accession>
<organism evidence="2 3">
    <name type="scientific">Streptomyces capitiformicae</name>
    <dbReference type="NCBI Taxonomy" id="2014920"/>
    <lineage>
        <taxon>Bacteria</taxon>
        <taxon>Bacillati</taxon>
        <taxon>Actinomycetota</taxon>
        <taxon>Actinomycetes</taxon>
        <taxon>Kitasatosporales</taxon>
        <taxon>Streptomycetaceae</taxon>
        <taxon>Streptomyces</taxon>
    </lineage>
</organism>
<evidence type="ECO:0000313" key="2">
    <source>
        <dbReference type="EMBL" id="GHE44745.1"/>
    </source>
</evidence>